<name>A0A7T4EF34_9CORY</name>
<dbReference type="OrthoDB" id="3831049at2"/>
<feature type="region of interest" description="Disordered" evidence="1">
    <location>
        <begin position="1"/>
        <end position="36"/>
    </location>
</feature>
<evidence type="ECO:0008006" key="4">
    <source>
        <dbReference type="Google" id="ProtNLM"/>
    </source>
</evidence>
<reference evidence="2 3" key="1">
    <citation type="submission" date="2020-12" db="EMBL/GenBank/DDBJ databases">
        <title>FDA dAtabase for Regulatory Grade micrObial Sequences (FDA-ARGOS): Supporting development and validation of Infectious Disease Dx tests.</title>
        <authorList>
            <person name="Sproer C."/>
            <person name="Gronow S."/>
            <person name="Severitt S."/>
            <person name="Schroder I."/>
            <person name="Tallon L."/>
            <person name="Sadzewicz L."/>
            <person name="Zhao X."/>
            <person name="Boylan J."/>
            <person name="Ott S."/>
            <person name="Bowen H."/>
            <person name="Vavikolanu K."/>
            <person name="Mehta A."/>
            <person name="Aluvathingal J."/>
            <person name="Nadendla S."/>
            <person name="Lowell S."/>
            <person name="Myers T."/>
            <person name="Yan Y."/>
            <person name="Sichtig H."/>
        </authorList>
    </citation>
    <scope>NUCLEOTIDE SEQUENCE [LARGE SCALE GENOMIC DNA]</scope>
    <source>
        <strain evidence="2 3">FDAARGOS_1053</strain>
    </source>
</reference>
<dbReference type="EMBL" id="CP066007">
    <property type="protein sequence ID" value="QQB46205.1"/>
    <property type="molecule type" value="Genomic_DNA"/>
</dbReference>
<dbReference type="AlphaFoldDB" id="A0A7T4EF34"/>
<organism evidence="2 3">
    <name type="scientific">Corynebacterium glucuronolyticum</name>
    <dbReference type="NCBI Taxonomy" id="39791"/>
    <lineage>
        <taxon>Bacteria</taxon>
        <taxon>Bacillati</taxon>
        <taxon>Actinomycetota</taxon>
        <taxon>Actinomycetes</taxon>
        <taxon>Mycobacteriales</taxon>
        <taxon>Corynebacteriaceae</taxon>
        <taxon>Corynebacterium</taxon>
    </lineage>
</organism>
<feature type="region of interest" description="Disordered" evidence="1">
    <location>
        <begin position="134"/>
        <end position="153"/>
    </location>
</feature>
<feature type="region of interest" description="Disordered" evidence="1">
    <location>
        <begin position="48"/>
        <end position="74"/>
    </location>
</feature>
<dbReference type="Proteomes" id="UP000596145">
    <property type="component" value="Chromosome"/>
</dbReference>
<gene>
    <name evidence="2" type="ORF">I6I10_12290</name>
</gene>
<protein>
    <recommendedName>
        <fullName evidence="4">Scaffolding protein</fullName>
    </recommendedName>
</protein>
<sequence length="165" mass="18292">MDDSKSTPATESADQAQDHTDETTNSEEQQDTFDRSYVEKLRKEAAKYRNQAKELEPLAKKMRELEESKKSDLEKARERIAELEAAEASAKMQALRSQVAASTGVPVDFLPDKGDEESLTKAAEALTLWATKQAPEKKRIPESNAAGRNAEVSDRDAIARQILGI</sequence>
<evidence type="ECO:0000313" key="3">
    <source>
        <dbReference type="Proteomes" id="UP000596145"/>
    </source>
</evidence>
<dbReference type="RefSeq" id="WP_084036419.1">
    <property type="nucleotide sequence ID" value="NZ_CP066007.1"/>
</dbReference>
<feature type="compositionally biased region" description="Polar residues" evidence="1">
    <location>
        <begin position="1"/>
        <end position="15"/>
    </location>
</feature>
<dbReference type="GeneID" id="92759524"/>
<proteinExistence type="predicted"/>
<accession>A0A7T4EF34</accession>
<evidence type="ECO:0000313" key="2">
    <source>
        <dbReference type="EMBL" id="QQB46205.1"/>
    </source>
</evidence>
<evidence type="ECO:0000256" key="1">
    <source>
        <dbReference type="SAM" id="MobiDB-lite"/>
    </source>
</evidence>